<dbReference type="Pfam" id="PF11412">
    <property type="entry name" value="DsbD_N"/>
    <property type="match status" value="1"/>
</dbReference>
<dbReference type="InterPro" id="IPR013766">
    <property type="entry name" value="Thioredoxin_domain"/>
</dbReference>
<comment type="subcellular location">
    <subcellularLocation>
        <location evidence="1">Cell membrane</location>
        <topology evidence="1">Multi-pass membrane protein</topology>
    </subcellularLocation>
</comment>
<keyword evidence="4" id="KW-0201">Cytochrome c-type biogenesis</keyword>
<dbReference type="SUPFAM" id="SSF74863">
    <property type="entry name" value="Thiol:disulfide interchange protein DsbD, N-terminal domain (DsbD-alpha)"/>
    <property type="match status" value="1"/>
</dbReference>
<dbReference type="GO" id="GO:0045454">
    <property type="term" value="P:cell redox homeostasis"/>
    <property type="evidence" value="ECO:0007669"/>
    <property type="project" value="TreeGrafter"/>
</dbReference>
<keyword evidence="11" id="KW-1185">Reference proteome</keyword>
<dbReference type="InterPro" id="IPR028250">
    <property type="entry name" value="DsbDN"/>
</dbReference>
<evidence type="ECO:0000313" key="11">
    <source>
        <dbReference type="Proteomes" id="UP000244892"/>
    </source>
</evidence>
<feature type="transmembrane region" description="Helical" evidence="8">
    <location>
        <begin position="226"/>
        <end position="256"/>
    </location>
</feature>
<organism evidence="10 11">
    <name type="scientific">Aquabacterium olei</name>
    <dbReference type="NCBI Taxonomy" id="1296669"/>
    <lineage>
        <taxon>Bacteria</taxon>
        <taxon>Pseudomonadati</taxon>
        <taxon>Pseudomonadota</taxon>
        <taxon>Betaproteobacteria</taxon>
        <taxon>Burkholderiales</taxon>
        <taxon>Aquabacterium</taxon>
    </lineage>
</organism>
<evidence type="ECO:0000256" key="6">
    <source>
        <dbReference type="ARBA" id="ARBA00023136"/>
    </source>
</evidence>
<dbReference type="InterPro" id="IPR036249">
    <property type="entry name" value="Thioredoxin-like_sf"/>
</dbReference>
<dbReference type="OrthoDB" id="9811036at2"/>
<evidence type="ECO:0000256" key="2">
    <source>
        <dbReference type="ARBA" id="ARBA00022475"/>
    </source>
</evidence>
<evidence type="ECO:0000256" key="7">
    <source>
        <dbReference type="ARBA" id="ARBA00023284"/>
    </source>
</evidence>
<dbReference type="Pfam" id="PF13899">
    <property type="entry name" value="Thioredoxin_7"/>
    <property type="match status" value="1"/>
</dbReference>
<dbReference type="GO" id="GO:0015035">
    <property type="term" value="F:protein-disulfide reductase activity"/>
    <property type="evidence" value="ECO:0007669"/>
    <property type="project" value="TreeGrafter"/>
</dbReference>
<dbReference type="CDD" id="cd02953">
    <property type="entry name" value="DsbDgamma"/>
    <property type="match status" value="1"/>
</dbReference>
<evidence type="ECO:0000256" key="1">
    <source>
        <dbReference type="ARBA" id="ARBA00004651"/>
    </source>
</evidence>
<evidence type="ECO:0000256" key="5">
    <source>
        <dbReference type="ARBA" id="ARBA00022989"/>
    </source>
</evidence>
<keyword evidence="6 8" id="KW-0472">Membrane</keyword>
<proteinExistence type="predicted"/>
<dbReference type="AlphaFoldDB" id="A0A2U8FMU3"/>
<evidence type="ECO:0000313" key="10">
    <source>
        <dbReference type="EMBL" id="AWI52309.1"/>
    </source>
</evidence>
<protein>
    <submittedName>
        <fullName evidence="10">Protein-disulfide reductase DsbD</fullName>
    </submittedName>
</protein>
<feature type="domain" description="Thioredoxin" evidence="9">
    <location>
        <begin position="435"/>
        <end position="582"/>
    </location>
</feature>
<gene>
    <name evidence="10" type="ORF">DEH84_01815</name>
</gene>
<feature type="transmembrane region" description="Helical" evidence="8">
    <location>
        <begin position="424"/>
        <end position="442"/>
    </location>
</feature>
<dbReference type="Gene3D" id="2.60.40.1250">
    <property type="entry name" value="Thiol:disulfide interchange protein DsbD, N-terminal domain"/>
    <property type="match status" value="1"/>
</dbReference>
<name>A0A2U8FMU3_9BURK</name>
<dbReference type="SUPFAM" id="SSF52833">
    <property type="entry name" value="Thioredoxin-like"/>
    <property type="match status" value="1"/>
</dbReference>
<dbReference type="Gene3D" id="3.40.30.10">
    <property type="entry name" value="Glutaredoxin"/>
    <property type="match status" value="1"/>
</dbReference>
<feature type="transmembrane region" description="Helical" evidence="8">
    <location>
        <begin position="389"/>
        <end position="412"/>
    </location>
</feature>
<accession>A0A2U8FMU3</accession>
<feature type="transmembrane region" description="Helical" evidence="8">
    <location>
        <begin position="304"/>
        <end position="326"/>
    </location>
</feature>
<dbReference type="InterPro" id="IPR003834">
    <property type="entry name" value="Cyt_c_assmbl_TM_dom"/>
</dbReference>
<keyword evidence="5 8" id="KW-1133">Transmembrane helix</keyword>
<feature type="transmembrane region" description="Helical" evidence="8">
    <location>
        <begin position="347"/>
        <end position="377"/>
    </location>
</feature>
<reference evidence="10 11" key="1">
    <citation type="submission" date="2018-05" db="EMBL/GenBank/DDBJ databases">
        <title>complete genome sequence of Aquabacterium olei NBRC 110486.</title>
        <authorList>
            <person name="Tang B."/>
            <person name="Chang J."/>
            <person name="Zhang L."/>
            <person name="Yang H."/>
        </authorList>
    </citation>
    <scope>NUCLEOTIDE SEQUENCE [LARGE SCALE GENOMIC DNA]</scope>
    <source>
        <strain evidence="10 11">NBRC 110486</strain>
    </source>
</reference>
<dbReference type="KEGG" id="aon:DEH84_01815"/>
<dbReference type="GO" id="GO:0017004">
    <property type="term" value="P:cytochrome complex assembly"/>
    <property type="evidence" value="ECO:0007669"/>
    <property type="project" value="UniProtKB-KW"/>
</dbReference>
<sequence length="582" mass="61560">MRAMLQTPILMRGGRLVEQGVAVVLLCLTLIMVALWPQGVRAEDFLPADQAFRPSVGVAGKQAVRVDIAQVPGVYLYRERFEARLQAGERAAPEALSWRLPPGESKHDATFDKVMEVYHGPVSGEVALPAGLRGEPMLTIVYQGCADAGLCYPPQTRRYELQIGPDGALQGVRPAGGSVALAAPGGGRLLGSATVPAVPSPAAAPAPVDADGDRVSQALASGRLAVVLPVFLLAGLLLSLTPCVLPMVPILSSIIVGQQGRVSRGRGFALALSYSQGMALVYTGLGVAAGLLGQGLAAYLQHPWVVLGFGALMVLLALSMFGLYELRLPVAVQSWLGEGTQHLPGGRFLSVFAMGVVSALIVSPCVSAPLAGALLYISQTRDVWLGGGALYAMAWGMSVPLLLVGLSAGTLLPRTGPWMKAVKALFGVLMLVMAAWVTRPAWPVLVAQVTGQQAAVGAHRSVLPFERVRNVAELDAALARAAAEGRPVMLDFYADWCVSCVEMEQLTFRDEGVRQRVQRAVLLQADVTANNDDDRALLARFQLFGPPGILFWNAQGQPVPQARVVGFQKPEVFVQALQQAGL</sequence>
<keyword evidence="7" id="KW-0676">Redox-active center</keyword>
<feature type="transmembrane region" description="Helical" evidence="8">
    <location>
        <begin position="268"/>
        <end position="292"/>
    </location>
</feature>
<dbReference type="Pfam" id="PF02683">
    <property type="entry name" value="DsbD_TM"/>
    <property type="match status" value="1"/>
</dbReference>
<dbReference type="PROSITE" id="PS00194">
    <property type="entry name" value="THIOREDOXIN_1"/>
    <property type="match status" value="1"/>
</dbReference>
<dbReference type="PANTHER" id="PTHR32234">
    <property type="entry name" value="THIOL:DISULFIDE INTERCHANGE PROTEIN DSBD"/>
    <property type="match status" value="1"/>
</dbReference>
<evidence type="ECO:0000256" key="3">
    <source>
        <dbReference type="ARBA" id="ARBA00022692"/>
    </source>
</evidence>
<dbReference type="NCBIfam" id="NF001419">
    <property type="entry name" value="PRK00293.1"/>
    <property type="match status" value="1"/>
</dbReference>
<dbReference type="PANTHER" id="PTHR32234:SF0">
    <property type="entry name" value="THIOL:DISULFIDE INTERCHANGE PROTEIN DSBD"/>
    <property type="match status" value="1"/>
</dbReference>
<evidence type="ECO:0000256" key="4">
    <source>
        <dbReference type="ARBA" id="ARBA00022748"/>
    </source>
</evidence>
<dbReference type="InterPro" id="IPR036929">
    <property type="entry name" value="DsbDN_sf"/>
</dbReference>
<dbReference type="GO" id="GO:0005886">
    <property type="term" value="C:plasma membrane"/>
    <property type="evidence" value="ECO:0007669"/>
    <property type="project" value="UniProtKB-SubCell"/>
</dbReference>
<dbReference type="Proteomes" id="UP000244892">
    <property type="component" value="Chromosome"/>
</dbReference>
<evidence type="ECO:0000259" key="9">
    <source>
        <dbReference type="PROSITE" id="PS51352"/>
    </source>
</evidence>
<dbReference type="EMBL" id="CP029210">
    <property type="protein sequence ID" value="AWI52309.1"/>
    <property type="molecule type" value="Genomic_DNA"/>
</dbReference>
<dbReference type="PROSITE" id="PS51352">
    <property type="entry name" value="THIOREDOXIN_2"/>
    <property type="match status" value="1"/>
</dbReference>
<keyword evidence="2" id="KW-1003">Cell membrane</keyword>
<dbReference type="InterPro" id="IPR017937">
    <property type="entry name" value="Thioredoxin_CS"/>
</dbReference>
<keyword evidence="3 8" id="KW-0812">Transmembrane</keyword>
<dbReference type="InterPro" id="IPR035671">
    <property type="entry name" value="DsbD_gamma"/>
</dbReference>
<evidence type="ECO:0000256" key="8">
    <source>
        <dbReference type="SAM" id="Phobius"/>
    </source>
</evidence>